<dbReference type="InterPro" id="IPR032852">
    <property type="entry name" value="ALKBH2"/>
</dbReference>
<dbReference type="Proteomes" id="UP001219355">
    <property type="component" value="Chromosome 1"/>
</dbReference>
<evidence type="ECO:0000313" key="4">
    <source>
        <dbReference type="EMBL" id="WEW56506.1"/>
    </source>
</evidence>
<dbReference type="GO" id="GO:0051747">
    <property type="term" value="F:cytosine C-5 DNA demethylase activity"/>
    <property type="evidence" value="ECO:0007669"/>
    <property type="project" value="TreeGrafter"/>
</dbReference>
<evidence type="ECO:0000313" key="5">
    <source>
        <dbReference type="Proteomes" id="UP001219355"/>
    </source>
</evidence>
<protein>
    <recommendedName>
        <fullName evidence="3">Fe2OG dioxygenase domain-containing protein</fullName>
    </recommendedName>
</protein>
<accession>A0AAF0DDC7</accession>
<feature type="binding site" evidence="1">
    <location>
        <position position="662"/>
    </location>
    <ligand>
        <name>2-oxoglutarate</name>
        <dbReference type="ChEBI" id="CHEBI:16810"/>
    </ligand>
</feature>
<feature type="domain" description="Fe2OG dioxygenase" evidence="3">
    <location>
        <begin position="527"/>
        <end position="686"/>
    </location>
</feature>
<dbReference type="InterPro" id="IPR037151">
    <property type="entry name" value="AlkB-like_sf"/>
</dbReference>
<evidence type="ECO:0000256" key="1">
    <source>
        <dbReference type="PIRSR" id="PIRSR632852-1"/>
    </source>
</evidence>
<feature type="binding site" evidence="1">
    <location>
        <position position="675"/>
    </location>
    <ligand>
        <name>2-oxoglutarate</name>
        <dbReference type="ChEBI" id="CHEBI:16810"/>
    </ligand>
</feature>
<dbReference type="PANTHER" id="PTHR31573:SF4">
    <property type="entry name" value="FE2OG DIOXYGENASE DOMAIN-CONTAINING PROTEIN"/>
    <property type="match status" value="1"/>
</dbReference>
<proteinExistence type="predicted"/>
<dbReference type="GO" id="GO:0035516">
    <property type="term" value="F:broad specificity oxidative DNA demethylase activity"/>
    <property type="evidence" value="ECO:0007669"/>
    <property type="project" value="TreeGrafter"/>
</dbReference>
<dbReference type="Gene3D" id="2.60.120.590">
    <property type="entry name" value="Alpha-ketoglutarate-dependent dioxygenase AlkB-like"/>
    <property type="match status" value="1"/>
</dbReference>
<organism evidence="4 5">
    <name type="scientific">Emydomyces testavorans</name>
    <dbReference type="NCBI Taxonomy" id="2070801"/>
    <lineage>
        <taxon>Eukaryota</taxon>
        <taxon>Fungi</taxon>
        <taxon>Dikarya</taxon>
        <taxon>Ascomycota</taxon>
        <taxon>Pezizomycotina</taxon>
        <taxon>Eurotiomycetes</taxon>
        <taxon>Eurotiomycetidae</taxon>
        <taxon>Onygenales</taxon>
        <taxon>Nannizziopsiaceae</taxon>
        <taxon>Emydomyces</taxon>
    </lineage>
</organism>
<reference evidence="4" key="1">
    <citation type="submission" date="2023-03" db="EMBL/GenBank/DDBJ databases">
        <title>Emydomyces testavorans Genome Sequence.</title>
        <authorList>
            <person name="Hoyer L."/>
        </authorList>
    </citation>
    <scope>NUCLEOTIDE SEQUENCE</scope>
    <source>
        <strain evidence="4">16-2883</strain>
    </source>
</reference>
<dbReference type="SUPFAM" id="SSF51197">
    <property type="entry name" value="Clavaminate synthase-like"/>
    <property type="match status" value="1"/>
</dbReference>
<dbReference type="GO" id="GO:0006307">
    <property type="term" value="P:DNA alkylation repair"/>
    <property type="evidence" value="ECO:0007669"/>
    <property type="project" value="TreeGrafter"/>
</dbReference>
<dbReference type="EMBL" id="CP120627">
    <property type="protein sequence ID" value="WEW56506.1"/>
    <property type="molecule type" value="Genomic_DNA"/>
</dbReference>
<dbReference type="InterPro" id="IPR005123">
    <property type="entry name" value="Oxoglu/Fe-dep_dioxygenase_dom"/>
</dbReference>
<keyword evidence="5" id="KW-1185">Reference proteome</keyword>
<dbReference type="PROSITE" id="PS51471">
    <property type="entry name" value="FE2OG_OXY"/>
    <property type="match status" value="1"/>
</dbReference>
<feature type="region of interest" description="Disordered" evidence="2">
    <location>
        <begin position="1"/>
        <end position="26"/>
    </location>
</feature>
<dbReference type="InterPro" id="IPR027450">
    <property type="entry name" value="AlkB-like"/>
</dbReference>
<dbReference type="AlphaFoldDB" id="A0AAF0DDC7"/>
<gene>
    <name evidence="4" type="ORF">PRK78_001951</name>
</gene>
<feature type="binding site" evidence="1">
    <location>
        <position position="677"/>
    </location>
    <ligand>
        <name>2-oxoglutarate</name>
        <dbReference type="ChEBI" id="CHEBI:16810"/>
    </ligand>
</feature>
<evidence type="ECO:0000259" key="3">
    <source>
        <dbReference type="PROSITE" id="PS51471"/>
    </source>
</evidence>
<feature type="binding site" evidence="1">
    <location>
        <position position="671"/>
    </location>
    <ligand>
        <name>2-oxoglutarate</name>
        <dbReference type="ChEBI" id="CHEBI:16810"/>
    </ligand>
</feature>
<dbReference type="GO" id="GO:0008198">
    <property type="term" value="F:ferrous iron binding"/>
    <property type="evidence" value="ECO:0007669"/>
    <property type="project" value="TreeGrafter"/>
</dbReference>
<sequence length="706" mass="79944">MAKAQKSVDQGNEKKRAISNGGIRKSRKLTKAYNTNTLMSYLQSSESSSDGTPFFSRPLEYRPSGAKDTSIALQQDNAQRLEPIGSPPAWAVNRPELCDALPWFRSTQGGCYHLDGTAFGVLIDGDSGKRAYLDHEVVITRVGGGCSKENGELVLKRDVHDKNHAFTAFMFNLKYQIPVALILGDRNTLCATKVPHRYNVMDFFRITDIWFERIDGRVGAQIRFEKLDLKSKSWWASKNIEEPLPVEQRSDATPPEPSVCETCGQSSYQVYAQGWMCLTQACPKFWNMNGREPPKQLTFAPGFLKKRSQHPSPMRPQHSLVPNLLATLPHDGKYSRTARVMWKGIVCPLCKRCVARTLWKGWVCPLDEQGCGFSHFDSPDPVELRSILSDFEMGAVGHRYPANNRLAIQPHIQYLENYRVDTFDLGMGNILTHFAANNTVSNRPGGPNDLFRELCTQDIGLKRHRLKASVVKSTLTSHFAVNFGMPYKYIVAVDSKPFSETPPFLLRALGRLTWAVQKTVPPTEFQQPNELLTLGYFEKMAINYHDDGEDTLGPTIATLSLGAEATMLVRLKQKYFKIPEQTNKTVEPDDLALSSCAMEEERRELKALYDTQQIACDEYWNRLAQLRSSYRRKEASPICALELHHGDLVVMHGANLQKYYEHSVAPNGQLRFALTARYVMPERVEPEHHWKGDYTPNSDYDYDGDE</sequence>
<evidence type="ECO:0000256" key="2">
    <source>
        <dbReference type="SAM" id="MobiDB-lite"/>
    </source>
</evidence>
<name>A0AAF0DDC7_9EURO</name>
<dbReference type="Pfam" id="PF13532">
    <property type="entry name" value="2OG-FeII_Oxy_2"/>
    <property type="match status" value="1"/>
</dbReference>
<feature type="binding site" evidence="1">
    <location>
        <position position="545"/>
    </location>
    <ligand>
        <name>2-oxoglutarate</name>
        <dbReference type="ChEBI" id="CHEBI:16810"/>
    </ligand>
</feature>
<dbReference type="PANTHER" id="PTHR31573">
    <property type="entry name" value="ALPHA-KETOGLUTARATE-DEPENDENT DIOXYGENASE ALKB HOMOLOG 2"/>
    <property type="match status" value="1"/>
</dbReference>